<dbReference type="EMBL" id="AP019735">
    <property type="protein sequence ID" value="BBL03326.1"/>
    <property type="molecule type" value="Genomic_DNA"/>
</dbReference>
<protein>
    <recommendedName>
        <fullName evidence="3">Photosynthesis system II assembly factor Ycf48/Hcf136-like domain-containing protein</fullName>
    </recommendedName>
</protein>
<keyword evidence="2" id="KW-1185">Reference proteome</keyword>
<dbReference type="Proteomes" id="UP000318946">
    <property type="component" value="Chromosome"/>
</dbReference>
<evidence type="ECO:0000313" key="2">
    <source>
        <dbReference type="Proteomes" id="UP000318946"/>
    </source>
</evidence>
<evidence type="ECO:0000313" key="1">
    <source>
        <dbReference type="EMBL" id="BBL03326.1"/>
    </source>
</evidence>
<name>A0A4Y1WT44_9BACT</name>
<gene>
    <name evidence="1" type="ORF">A5CBH24_06390</name>
</gene>
<dbReference type="SUPFAM" id="SSF50939">
    <property type="entry name" value="Sialidases"/>
    <property type="match status" value="1"/>
</dbReference>
<dbReference type="InterPro" id="IPR036278">
    <property type="entry name" value="Sialidase_sf"/>
</dbReference>
<sequence>MKSQNPHKSAKSQINHNILWVLTTSVDGQSWKTLVQAVSISWSFLIYKDGMFVAISQNGYMTTSSDGETWTEPVQIKNESGSSVTSWIQDMIAVS</sequence>
<accession>A0A4Y1WT44</accession>
<reference evidence="2" key="1">
    <citation type="submission" date="2019-06" db="EMBL/GenBank/DDBJ databases">
        <title>Alistipes onderdonkii subsp. vulgaris subsp. nov., Alistipes dispar sp. nov. and Alistipes communis sp. nov., isolated from human faeces, and creation of Alistipes onderdonkii subsp. onderdonkii subsp. nov.</title>
        <authorList>
            <person name="Sakamoto M."/>
            <person name="Ikeyama N."/>
            <person name="Ogata Y."/>
            <person name="Suda W."/>
            <person name="Iino T."/>
            <person name="Hattori M."/>
            <person name="Ohkuma M."/>
        </authorList>
    </citation>
    <scope>NUCLEOTIDE SEQUENCE [LARGE SCALE GENOMIC DNA]</scope>
    <source>
        <strain evidence="2">5CBH24</strain>
    </source>
</reference>
<proteinExistence type="predicted"/>
<dbReference type="AlphaFoldDB" id="A0A4Y1WT44"/>
<evidence type="ECO:0008006" key="3">
    <source>
        <dbReference type="Google" id="ProtNLM"/>
    </source>
</evidence>
<dbReference type="KEGG" id="acou:A5CBH24_06390"/>
<organism evidence="1 2">
    <name type="scientific">Alistipes communis</name>
    <dbReference type="NCBI Taxonomy" id="2585118"/>
    <lineage>
        <taxon>Bacteria</taxon>
        <taxon>Pseudomonadati</taxon>
        <taxon>Bacteroidota</taxon>
        <taxon>Bacteroidia</taxon>
        <taxon>Bacteroidales</taxon>
        <taxon>Rikenellaceae</taxon>
        <taxon>Alistipes</taxon>
    </lineage>
</organism>